<reference evidence="1" key="2">
    <citation type="submission" date="2020-09" db="EMBL/GenBank/DDBJ databases">
        <authorList>
            <person name="Sun Q."/>
            <person name="Ohkuma M."/>
        </authorList>
    </citation>
    <scope>NUCLEOTIDE SEQUENCE</scope>
    <source>
        <strain evidence="1">JCM 4346</strain>
    </source>
</reference>
<gene>
    <name evidence="1" type="ORF">GCM10010251_21780</name>
</gene>
<proteinExistence type="predicted"/>
<dbReference type="Proteomes" id="UP000658320">
    <property type="component" value="Unassembled WGS sequence"/>
</dbReference>
<name>A0A918C3U3_9ACTN</name>
<dbReference type="AlphaFoldDB" id="A0A918C3U3"/>
<accession>A0A918C3U3</accession>
<reference evidence="1" key="1">
    <citation type="journal article" date="2014" name="Int. J. Syst. Evol. Microbiol.">
        <title>Complete genome sequence of Corynebacterium casei LMG S-19264T (=DSM 44701T), isolated from a smear-ripened cheese.</title>
        <authorList>
            <consortium name="US DOE Joint Genome Institute (JGI-PGF)"/>
            <person name="Walter F."/>
            <person name="Albersmeier A."/>
            <person name="Kalinowski J."/>
            <person name="Ruckert C."/>
        </authorList>
    </citation>
    <scope>NUCLEOTIDE SEQUENCE</scope>
    <source>
        <strain evidence="1">JCM 4346</strain>
    </source>
</reference>
<sequence length="229" mass="24638">MAPSDSSRSRILPTERLTPRRQLEVIDAIAELGGPGRSAVRATTVGKRLNIAPRSVSGAAGFLAQAGIFRADPGSLALTELGFALAQLRSTDSARARLLLRDSWQGQWFQRSAVQHLSSGPLEEAELARRLKAGAPGPAERGLYLTEWLVYALLVDRDELGRCTLPAGEECPTASAPKEQESYGVLDPLMSATPAQISALPDDQFIALMGAYRTVFASLSPRIRQRTNG</sequence>
<comment type="caution">
    <text evidence="1">The sequence shown here is derived from an EMBL/GenBank/DDBJ whole genome shotgun (WGS) entry which is preliminary data.</text>
</comment>
<evidence type="ECO:0000313" key="1">
    <source>
        <dbReference type="EMBL" id="GGR05735.1"/>
    </source>
</evidence>
<dbReference type="EMBL" id="BMSX01000004">
    <property type="protein sequence ID" value="GGR05735.1"/>
    <property type="molecule type" value="Genomic_DNA"/>
</dbReference>
<evidence type="ECO:0000313" key="2">
    <source>
        <dbReference type="Proteomes" id="UP000658320"/>
    </source>
</evidence>
<dbReference type="RefSeq" id="WP_189934808.1">
    <property type="nucleotide sequence ID" value="NZ_BMSX01000004.1"/>
</dbReference>
<keyword evidence="2" id="KW-1185">Reference proteome</keyword>
<protein>
    <submittedName>
        <fullName evidence="1">Uncharacterized protein</fullName>
    </submittedName>
</protein>
<organism evidence="1 2">
    <name type="scientific">Streptomyces aurantiogriseus</name>
    <dbReference type="NCBI Taxonomy" id="66870"/>
    <lineage>
        <taxon>Bacteria</taxon>
        <taxon>Bacillati</taxon>
        <taxon>Actinomycetota</taxon>
        <taxon>Actinomycetes</taxon>
        <taxon>Kitasatosporales</taxon>
        <taxon>Streptomycetaceae</taxon>
        <taxon>Streptomyces</taxon>
    </lineage>
</organism>